<keyword evidence="2" id="KW-1185">Reference proteome</keyword>
<dbReference type="EMBL" id="JAADJZ010000015">
    <property type="protein sequence ID" value="KAF2869681.1"/>
    <property type="molecule type" value="Genomic_DNA"/>
</dbReference>
<comment type="caution">
    <text evidence="1">The sequence shown here is derived from an EMBL/GenBank/DDBJ whole genome shotgun (WGS) entry which is preliminary data.</text>
</comment>
<organism evidence="1 2">
    <name type="scientific">Massariosphaeria phaeospora</name>
    <dbReference type="NCBI Taxonomy" id="100035"/>
    <lineage>
        <taxon>Eukaryota</taxon>
        <taxon>Fungi</taxon>
        <taxon>Dikarya</taxon>
        <taxon>Ascomycota</taxon>
        <taxon>Pezizomycotina</taxon>
        <taxon>Dothideomycetes</taxon>
        <taxon>Pleosporomycetidae</taxon>
        <taxon>Pleosporales</taxon>
        <taxon>Pleosporales incertae sedis</taxon>
        <taxon>Massariosphaeria</taxon>
    </lineage>
</organism>
<protein>
    <submittedName>
        <fullName evidence="1">Uncharacterized protein</fullName>
    </submittedName>
</protein>
<gene>
    <name evidence="1" type="ORF">BDV95DRAFT_497216</name>
</gene>
<evidence type="ECO:0000313" key="2">
    <source>
        <dbReference type="Proteomes" id="UP000481861"/>
    </source>
</evidence>
<reference evidence="1 2" key="1">
    <citation type="submission" date="2020-01" db="EMBL/GenBank/DDBJ databases">
        <authorList>
            <consortium name="DOE Joint Genome Institute"/>
            <person name="Haridas S."/>
            <person name="Albert R."/>
            <person name="Binder M."/>
            <person name="Bloem J."/>
            <person name="Labutti K."/>
            <person name="Salamov A."/>
            <person name="Andreopoulos B."/>
            <person name="Baker S.E."/>
            <person name="Barry K."/>
            <person name="Bills G."/>
            <person name="Bluhm B.H."/>
            <person name="Cannon C."/>
            <person name="Castanera R."/>
            <person name="Culley D.E."/>
            <person name="Daum C."/>
            <person name="Ezra D."/>
            <person name="Gonzalez J.B."/>
            <person name="Henrissat B."/>
            <person name="Kuo A."/>
            <person name="Liang C."/>
            <person name="Lipzen A."/>
            <person name="Lutzoni F."/>
            <person name="Magnuson J."/>
            <person name="Mondo S."/>
            <person name="Nolan M."/>
            <person name="Ohm R."/>
            <person name="Pangilinan J."/>
            <person name="Park H.-J.H."/>
            <person name="Ramirez L."/>
            <person name="Alfaro M."/>
            <person name="Sun H."/>
            <person name="Tritt A."/>
            <person name="Yoshinaga Y."/>
            <person name="Zwiers L.-H.L."/>
            <person name="Turgeon B.G."/>
            <person name="Goodwin S.B."/>
            <person name="Spatafora J.W."/>
            <person name="Crous P.W."/>
            <person name="Grigoriev I.V."/>
        </authorList>
    </citation>
    <scope>NUCLEOTIDE SEQUENCE [LARGE SCALE GENOMIC DNA]</scope>
    <source>
        <strain evidence="1 2">CBS 611.86</strain>
    </source>
</reference>
<dbReference type="OrthoDB" id="3718497at2759"/>
<name>A0A7C8M768_9PLEO</name>
<proteinExistence type="predicted"/>
<dbReference type="Proteomes" id="UP000481861">
    <property type="component" value="Unassembled WGS sequence"/>
</dbReference>
<sequence length="268" mass="30680">MASQSKLESLPPEIVNHILSYLVHPRSRLAGLTELQSTHDFPYPAKQQARDKYHFDHTAPPDADRFGADTLTCARISHPFYTLALTSRRCRRLIESYCAHLVKAYNRFNLPFAHLETYGAQSVYPNLTAIVYRRLWLQFAPRLCIYCGFCLSCYPHKKPFPARTVPPIATCPDCFYAQILLLNEVEHQYHFSPEDLAAHNVRGTDGYEWALRIDVEDLALMIYHTRAFHSLRSRKGPCPTCTCAGIDASLIDKTPHYGTLPKRSRRTP</sequence>
<dbReference type="AlphaFoldDB" id="A0A7C8M768"/>
<accession>A0A7C8M768</accession>
<evidence type="ECO:0000313" key="1">
    <source>
        <dbReference type="EMBL" id="KAF2869681.1"/>
    </source>
</evidence>